<evidence type="ECO:0000259" key="11">
    <source>
        <dbReference type="Pfam" id="PF24621"/>
    </source>
</evidence>
<dbReference type="PANTHER" id="PTHR43622:SF3">
    <property type="entry name" value="2-EPI-5-EPI-VALIOLONE SYNTHASE"/>
    <property type="match status" value="1"/>
</dbReference>
<dbReference type="GO" id="GO:0003856">
    <property type="term" value="F:3-dehydroquinate synthase activity"/>
    <property type="evidence" value="ECO:0007669"/>
    <property type="project" value="TreeGrafter"/>
</dbReference>
<sequence>MSDMSATVTPTDNGFHVDGYEKITYDFRFVDHIFDPKKSDLADCYKTWGRCLVIIDNNVHKIHSQALENYFSIYNIKCTIKVIESGELRKTMKTKLEIIDTFAEYGLVRKEPVLVIGGGVLTDVAGYACASYRRKSNFIRIPTTLIGLIDASVSIKVGLNHEKLKNRLGAYHAPIITFLDFSFLKTLSEGHIRNGFAELIKISVVGEKTVFDLLDKYGEELISTRFGYLDGSSDEIRHVGKQINYLGIKKMLELEVPNLHEVMLDRVIAFGHTWSPTLELTPTIPLRHGHAINIDMAFSVTIAWKRHLISIEERDRILHLMSRVGLTLDHKLFQIELIWKAMRSIMLTRDGHQRAAMPHSIGQCVFLNDLTHDELESILREHKEIVKAYPRNGDGLDAYIDQNDYTEISDSDAANMISIKELNGEAVLDLVSSTTVLSKTIEMNGFAHTNKKMTNLIDIKSHLSNDPIDHYIMEHTFRPTKEQNELLEYTRSLPEKFALMIGSTDAAQFFQILIRIGQYKRCIEVGTLSGYTAMTMAMALPDDGLMVTLDIDDKYVRPDIWKKAGVENKIDLRIKPAIDSLQDLLNEYGENSFDFIFIDGDKPNYVNYYDLCLRLVRSNGLIAIDNTLYTGFVADATKTDINTVTIRQLNDKIKLDQTVDVCQLRLGDGTTFVRKK</sequence>
<dbReference type="InterPro" id="IPR002935">
    <property type="entry name" value="SAM_O-MeTrfase"/>
</dbReference>
<dbReference type="Gene3D" id="1.20.1090.10">
    <property type="entry name" value="Dehydroquinate synthase-like - alpha domain"/>
    <property type="match status" value="1"/>
</dbReference>
<keyword evidence="7" id="KW-0520">NAD</keyword>
<dbReference type="PANTHER" id="PTHR43622">
    <property type="entry name" value="3-DEHYDROQUINATE SYNTHASE"/>
    <property type="match status" value="1"/>
</dbReference>
<evidence type="ECO:0000259" key="10">
    <source>
        <dbReference type="Pfam" id="PF01761"/>
    </source>
</evidence>
<dbReference type="Proteomes" id="UP000663868">
    <property type="component" value="Unassembled WGS sequence"/>
</dbReference>
<dbReference type="SUPFAM" id="SSF56796">
    <property type="entry name" value="Dehydroquinate synthase-like"/>
    <property type="match status" value="1"/>
</dbReference>
<evidence type="ECO:0000256" key="8">
    <source>
        <dbReference type="ARBA" id="ARBA00023239"/>
    </source>
</evidence>
<keyword evidence="6" id="KW-0547">Nucleotide-binding</keyword>
<dbReference type="InterPro" id="IPR029063">
    <property type="entry name" value="SAM-dependent_MTases_sf"/>
</dbReference>
<accession>A0A814BAD1</accession>
<dbReference type="EMBL" id="CAJOBB010000860">
    <property type="protein sequence ID" value="CAF3766240.1"/>
    <property type="molecule type" value="Genomic_DNA"/>
</dbReference>
<dbReference type="InterPro" id="IPR030960">
    <property type="entry name" value="DHQS/DOIS_N"/>
</dbReference>
<name>A0A814BAD1_9BILA</name>
<comment type="cofactor">
    <cofactor evidence="1">
        <name>NAD(+)</name>
        <dbReference type="ChEBI" id="CHEBI:57540"/>
    </cofactor>
</comment>
<evidence type="ECO:0000313" key="14">
    <source>
        <dbReference type="Proteomes" id="UP000663860"/>
    </source>
</evidence>
<dbReference type="AlphaFoldDB" id="A0A814BAD1"/>
<dbReference type="InterPro" id="IPR056179">
    <property type="entry name" value="DHQS_C"/>
</dbReference>
<evidence type="ECO:0000313" key="12">
    <source>
        <dbReference type="EMBL" id="CAF0925771.1"/>
    </source>
</evidence>
<feature type="domain" description="3-dehydroquinate synthase N-terminal" evidence="10">
    <location>
        <begin position="82"/>
        <end position="193"/>
    </location>
</feature>
<evidence type="ECO:0008006" key="15">
    <source>
        <dbReference type="Google" id="ProtNLM"/>
    </source>
</evidence>
<keyword evidence="8" id="KW-0456">Lyase</keyword>
<evidence type="ECO:0000256" key="5">
    <source>
        <dbReference type="ARBA" id="ARBA00022723"/>
    </source>
</evidence>
<dbReference type="FunFam" id="3.40.50.1970:FF:000018">
    <property type="entry name" value="Related to 2-epi-5-epi-valiolone synthase"/>
    <property type="match status" value="1"/>
</dbReference>
<proteinExistence type="inferred from homology"/>
<dbReference type="Proteomes" id="UP000663860">
    <property type="component" value="Unassembled WGS sequence"/>
</dbReference>
<dbReference type="Gene3D" id="3.40.50.150">
    <property type="entry name" value="Vaccinia Virus protein VP39"/>
    <property type="match status" value="1"/>
</dbReference>
<keyword evidence="2" id="KW-0489">Methyltransferase</keyword>
<dbReference type="FunFam" id="1.20.1090.10:FF:000015">
    <property type="entry name" value="3-dehydroquinate synthase protein"/>
    <property type="match status" value="1"/>
</dbReference>
<comment type="caution">
    <text evidence="12">The sequence shown here is derived from an EMBL/GenBank/DDBJ whole genome shotgun (WGS) entry which is preliminary data.</text>
</comment>
<dbReference type="Pfam" id="PF01761">
    <property type="entry name" value="DHQ_synthase"/>
    <property type="match status" value="1"/>
</dbReference>
<evidence type="ECO:0000313" key="13">
    <source>
        <dbReference type="EMBL" id="CAF3766240.1"/>
    </source>
</evidence>
<evidence type="ECO:0000256" key="7">
    <source>
        <dbReference type="ARBA" id="ARBA00023027"/>
    </source>
</evidence>
<dbReference type="GO" id="GO:0000166">
    <property type="term" value="F:nucleotide binding"/>
    <property type="evidence" value="ECO:0007669"/>
    <property type="project" value="UniProtKB-KW"/>
</dbReference>
<dbReference type="SUPFAM" id="SSF53335">
    <property type="entry name" value="S-adenosyl-L-methionine-dependent methyltransferases"/>
    <property type="match status" value="1"/>
</dbReference>
<evidence type="ECO:0000256" key="6">
    <source>
        <dbReference type="ARBA" id="ARBA00022741"/>
    </source>
</evidence>
<evidence type="ECO:0000256" key="4">
    <source>
        <dbReference type="ARBA" id="ARBA00022691"/>
    </source>
</evidence>
<dbReference type="EMBL" id="CAJNOE010000109">
    <property type="protein sequence ID" value="CAF0925771.1"/>
    <property type="molecule type" value="Genomic_DNA"/>
</dbReference>
<dbReference type="InterPro" id="IPR050071">
    <property type="entry name" value="Dehydroquinate_synthase"/>
</dbReference>
<dbReference type="GO" id="GO:0008171">
    <property type="term" value="F:O-methyltransferase activity"/>
    <property type="evidence" value="ECO:0007669"/>
    <property type="project" value="InterPro"/>
</dbReference>
<keyword evidence="5" id="KW-0479">Metal-binding</keyword>
<dbReference type="GO" id="GO:0046872">
    <property type="term" value="F:metal ion binding"/>
    <property type="evidence" value="ECO:0007669"/>
    <property type="project" value="UniProtKB-KW"/>
</dbReference>
<dbReference type="GO" id="GO:0017000">
    <property type="term" value="P:antibiotic biosynthetic process"/>
    <property type="evidence" value="ECO:0007669"/>
    <property type="project" value="InterPro"/>
</dbReference>
<keyword evidence="4" id="KW-0949">S-adenosyl-L-methionine</keyword>
<dbReference type="Gene3D" id="3.40.50.1970">
    <property type="match status" value="1"/>
</dbReference>
<feature type="domain" description="3-dehydroquinate synthase C-terminal" evidence="11">
    <location>
        <begin position="195"/>
        <end position="343"/>
    </location>
</feature>
<organism evidence="12 14">
    <name type="scientific">Adineta steineri</name>
    <dbReference type="NCBI Taxonomy" id="433720"/>
    <lineage>
        <taxon>Eukaryota</taxon>
        <taxon>Metazoa</taxon>
        <taxon>Spiralia</taxon>
        <taxon>Gnathifera</taxon>
        <taxon>Rotifera</taxon>
        <taxon>Eurotatoria</taxon>
        <taxon>Bdelloidea</taxon>
        <taxon>Adinetida</taxon>
        <taxon>Adinetidae</taxon>
        <taxon>Adineta</taxon>
    </lineage>
</organism>
<evidence type="ECO:0000256" key="9">
    <source>
        <dbReference type="ARBA" id="ARBA00023453"/>
    </source>
</evidence>
<dbReference type="Pfam" id="PF01596">
    <property type="entry name" value="Methyltransf_3"/>
    <property type="match status" value="1"/>
</dbReference>
<reference evidence="12" key="1">
    <citation type="submission" date="2021-02" db="EMBL/GenBank/DDBJ databases">
        <authorList>
            <person name="Nowell W R."/>
        </authorList>
    </citation>
    <scope>NUCLEOTIDE SEQUENCE</scope>
</reference>
<protein>
    <recommendedName>
        <fullName evidence="15">3-dehydroquinate synthase domain-containing protein</fullName>
    </recommendedName>
</protein>
<evidence type="ECO:0000256" key="1">
    <source>
        <dbReference type="ARBA" id="ARBA00001911"/>
    </source>
</evidence>
<dbReference type="InterPro" id="IPR035872">
    <property type="entry name" value="EEVS-like"/>
</dbReference>
<keyword evidence="3" id="KW-0808">Transferase</keyword>
<evidence type="ECO:0000256" key="2">
    <source>
        <dbReference type="ARBA" id="ARBA00022603"/>
    </source>
</evidence>
<dbReference type="PROSITE" id="PS51682">
    <property type="entry name" value="SAM_OMT_I"/>
    <property type="match status" value="1"/>
</dbReference>
<dbReference type="Pfam" id="PF24621">
    <property type="entry name" value="DHQS_C"/>
    <property type="match status" value="1"/>
</dbReference>
<dbReference type="GO" id="GO:0032259">
    <property type="term" value="P:methylation"/>
    <property type="evidence" value="ECO:0007669"/>
    <property type="project" value="UniProtKB-KW"/>
</dbReference>
<gene>
    <name evidence="12" type="ORF">IZO911_LOCUS13579</name>
    <name evidence="13" type="ORF">KXQ929_LOCUS15096</name>
</gene>
<evidence type="ECO:0000256" key="3">
    <source>
        <dbReference type="ARBA" id="ARBA00022679"/>
    </source>
</evidence>
<dbReference type="CDD" id="cd08199">
    <property type="entry name" value="EEVS"/>
    <property type="match status" value="1"/>
</dbReference>
<comment type="similarity">
    <text evidence="9">Belongs to the class I-like SAM-binding methyltransferase superfamily. Cation-dependent O-methyltransferase family.</text>
</comment>